<protein>
    <recommendedName>
        <fullName evidence="1">HTH-like domain-containing protein</fullName>
    </recommendedName>
</protein>
<proteinExistence type="predicted"/>
<reference evidence="3" key="2">
    <citation type="submission" date="2019-01" db="EMBL/GenBank/DDBJ databases">
        <title>Sinorhodobacter populi sp. nov. isolated from the symptomatic bark tissue of Populus euramericana canker.</title>
        <authorList>
            <person name="Li Y."/>
        </authorList>
    </citation>
    <scope>NUCLEOTIDE SEQUENCE [LARGE SCALE GENOMIC DNA]</scope>
    <source>
        <strain evidence="3">CGMCC 1.12963</strain>
    </source>
</reference>
<dbReference type="AlphaFoldDB" id="A0A443LW43"/>
<dbReference type="Proteomes" id="UP000288071">
    <property type="component" value="Unassembled WGS sequence"/>
</dbReference>
<dbReference type="InterPro" id="IPR056975">
    <property type="entry name" value="HTH_73"/>
</dbReference>
<dbReference type="Pfam" id="PF24718">
    <property type="entry name" value="HTH_73"/>
    <property type="match status" value="1"/>
</dbReference>
<organism evidence="2 3">
    <name type="scientific">Paenirhodobacter huangdaonensis</name>
    <dbReference type="NCBI Taxonomy" id="2501515"/>
    <lineage>
        <taxon>Bacteria</taxon>
        <taxon>Pseudomonadati</taxon>
        <taxon>Pseudomonadota</taxon>
        <taxon>Alphaproteobacteria</taxon>
        <taxon>Rhodobacterales</taxon>
        <taxon>Rhodobacter group</taxon>
        <taxon>Paenirhodobacter</taxon>
    </lineage>
</organism>
<sequence length="73" mass="7984">MTTDQLAQILKGRYANAGRGLTVTSVHLFGIEFAEALKGHPLKEICAHANVPVSYHTEIHKGMKLSPFVTLKP</sequence>
<dbReference type="EMBL" id="SAVA01000003">
    <property type="protein sequence ID" value="RWR53303.1"/>
    <property type="molecule type" value="Genomic_DNA"/>
</dbReference>
<reference evidence="2 3" key="1">
    <citation type="submission" date="2019-01" db="EMBL/GenBank/DDBJ databases">
        <title>Sinorhodobacter populi sp. nov. isolated from the symptomatic bark tissue of Populus euramericana canker.</title>
        <authorList>
            <person name="Xu G."/>
        </authorList>
    </citation>
    <scope>NUCLEOTIDE SEQUENCE [LARGE SCALE GENOMIC DNA]</scope>
    <source>
        <strain evidence="2 3">CGMCC 1.12963</strain>
    </source>
</reference>
<gene>
    <name evidence="2" type="ORF">EOW66_06215</name>
</gene>
<evidence type="ECO:0000259" key="1">
    <source>
        <dbReference type="Pfam" id="PF24718"/>
    </source>
</evidence>
<evidence type="ECO:0000313" key="2">
    <source>
        <dbReference type="EMBL" id="RWR53303.1"/>
    </source>
</evidence>
<accession>A0A443LW43</accession>
<evidence type="ECO:0000313" key="3">
    <source>
        <dbReference type="Proteomes" id="UP000288071"/>
    </source>
</evidence>
<dbReference type="RefSeq" id="WP_128155569.1">
    <property type="nucleotide sequence ID" value="NZ_JBHSOM010000009.1"/>
</dbReference>
<comment type="caution">
    <text evidence="2">The sequence shown here is derived from an EMBL/GenBank/DDBJ whole genome shotgun (WGS) entry which is preliminary data.</text>
</comment>
<keyword evidence="3" id="KW-1185">Reference proteome</keyword>
<feature type="domain" description="HTH-like" evidence="1">
    <location>
        <begin position="2"/>
        <end position="72"/>
    </location>
</feature>
<name>A0A443LW43_9RHOB</name>